<feature type="compositionally biased region" description="Polar residues" evidence="1">
    <location>
        <begin position="17"/>
        <end position="28"/>
    </location>
</feature>
<feature type="region of interest" description="Disordered" evidence="1">
    <location>
        <begin position="1"/>
        <end position="40"/>
    </location>
</feature>
<dbReference type="Proteomes" id="UP000244874">
    <property type="component" value="Unassembled WGS sequence"/>
</dbReference>
<comment type="caution">
    <text evidence="2">The sequence shown here is derived from an EMBL/GenBank/DDBJ whole genome shotgun (WGS) entry which is preliminary data.</text>
</comment>
<accession>A0A2R7URK4</accession>
<evidence type="ECO:0000313" key="2">
    <source>
        <dbReference type="EMBL" id="PTU53925.1"/>
    </source>
</evidence>
<evidence type="ECO:0000256" key="1">
    <source>
        <dbReference type="SAM" id="MobiDB-lite"/>
    </source>
</evidence>
<protein>
    <submittedName>
        <fullName evidence="2">Uncharacterized protein</fullName>
    </submittedName>
</protein>
<name>A0A2R7URK4_PSEDL</name>
<dbReference type="EMBL" id="QANO01000066">
    <property type="protein sequence ID" value="PTU53925.1"/>
    <property type="molecule type" value="Genomic_DNA"/>
</dbReference>
<dbReference type="AlphaFoldDB" id="A0A2R7URK4"/>
<proteinExistence type="predicted"/>
<gene>
    <name evidence="2" type="ORF">DBB42_02015</name>
</gene>
<evidence type="ECO:0000313" key="3">
    <source>
        <dbReference type="Proteomes" id="UP000244874"/>
    </source>
</evidence>
<reference evidence="2 3" key="1">
    <citation type="submission" date="2018-04" db="EMBL/GenBank/DDBJ databases">
        <authorList>
            <person name="Go L.Y."/>
            <person name="Mitchell J.A."/>
        </authorList>
    </citation>
    <scope>NUCLEOTIDE SEQUENCE [LARGE SCALE GENOMIC DNA]</scope>
    <source>
        <strain evidence="2 3">KCJK7865</strain>
    </source>
</reference>
<organism evidence="2 3">
    <name type="scientific">Pseudomonas plecoglossicida</name>
    <dbReference type="NCBI Taxonomy" id="70775"/>
    <lineage>
        <taxon>Bacteria</taxon>
        <taxon>Pseudomonadati</taxon>
        <taxon>Pseudomonadota</taxon>
        <taxon>Gammaproteobacteria</taxon>
        <taxon>Pseudomonadales</taxon>
        <taxon>Pseudomonadaceae</taxon>
        <taxon>Pseudomonas</taxon>
    </lineage>
</organism>
<sequence>MIELEGLFAGEPAPTGSAPTQSQRSTCGSGPAREADDAVDGTGFAGVRGHARSHRYRVISSATPALWERVYPRMGRCRVSGGYLGFVEIKRQL</sequence>